<feature type="compositionally biased region" description="Polar residues" evidence="1">
    <location>
        <begin position="446"/>
        <end position="462"/>
    </location>
</feature>
<gene>
    <name evidence="2" type="ORF">SAMN05443507_10512</name>
</gene>
<dbReference type="AlphaFoldDB" id="A0A1M6MYQ7"/>
<proteinExistence type="predicted"/>
<evidence type="ECO:0008006" key="4">
    <source>
        <dbReference type="Google" id="ProtNLM"/>
    </source>
</evidence>
<dbReference type="EMBL" id="FRAF01000005">
    <property type="protein sequence ID" value="SHJ88587.1"/>
    <property type="molecule type" value="Genomic_DNA"/>
</dbReference>
<accession>A0A1M6MYQ7</accession>
<protein>
    <recommendedName>
        <fullName evidence="4">Copper amine oxidase N-terminal domain-containing protein</fullName>
    </recommendedName>
</protein>
<evidence type="ECO:0000256" key="1">
    <source>
        <dbReference type="SAM" id="MobiDB-lite"/>
    </source>
</evidence>
<evidence type="ECO:0000313" key="3">
    <source>
        <dbReference type="Proteomes" id="UP000184016"/>
    </source>
</evidence>
<feature type="region of interest" description="Disordered" evidence="1">
    <location>
        <begin position="438"/>
        <end position="462"/>
    </location>
</feature>
<organism evidence="2 3">
    <name type="scientific">Alicyclobacillus tolerans</name>
    <dbReference type="NCBI Taxonomy" id="90970"/>
    <lineage>
        <taxon>Bacteria</taxon>
        <taxon>Bacillati</taxon>
        <taxon>Bacillota</taxon>
        <taxon>Bacilli</taxon>
        <taxon>Bacillales</taxon>
        <taxon>Alicyclobacillaceae</taxon>
        <taxon>Alicyclobacillus</taxon>
    </lineage>
</organism>
<name>A0A1M6MYQ7_9BACL</name>
<keyword evidence="3" id="KW-1185">Reference proteome</keyword>
<evidence type="ECO:0000313" key="2">
    <source>
        <dbReference type="EMBL" id="SHJ88587.1"/>
    </source>
</evidence>
<sequence>MKYTAPTIDDWGRMGLKKSLLGLMGTFCVMGMCSTSAMASPMPQMSPAPYALADGYPIHMPGSVTLHGETYLPLWYLIHDLQRAGISSHWEAGSWVIHLPGLQLQPIGKLAVAGVPVVVNGTTIAILPGMNRVDPFSHKTTFFVNMTDMDRVVQALGWQVSFNGSQWQADSPSLQSLKIALTDTSSSPFYQANAIEHLHMQTQLTQTAINDLKSAQQSMPTSENLTIQTKMEVGKVAGQRAELAEVTTQMQDSTIPPQSSEVYIQGNHLYERMLNSSGSTQGQGQWMESTISEKLLKLEENPELGADLSLSMLRNIHITATRGDTTTYAAQLDTSSLERYMSLLFSESGLSGLAGQENLSSSQMLYLLNHILQTTKMQLHLTVSGQGDNAKLSKETAQMSFSITPNMFGKSLGQQMTAYIKQIEANIDLQLTYTYNNTPVTPPSDLPQNESSTTGATYGSGQ</sequence>
<dbReference type="Proteomes" id="UP000184016">
    <property type="component" value="Unassembled WGS sequence"/>
</dbReference>
<dbReference type="STRING" id="1830138.SAMN05443507_10512"/>
<reference evidence="3" key="1">
    <citation type="submission" date="2016-11" db="EMBL/GenBank/DDBJ databases">
        <authorList>
            <person name="Varghese N."/>
            <person name="Submissions S."/>
        </authorList>
    </citation>
    <scope>NUCLEOTIDE SEQUENCE [LARGE SCALE GENOMIC DNA]</scope>
    <source>
        <strain evidence="3">USBA-503</strain>
    </source>
</reference>